<evidence type="ECO:0000313" key="2">
    <source>
        <dbReference type="Proteomes" id="UP001056426"/>
    </source>
</evidence>
<evidence type="ECO:0008006" key="3">
    <source>
        <dbReference type="Google" id="ProtNLM"/>
    </source>
</evidence>
<keyword evidence="2" id="KW-1185">Reference proteome</keyword>
<accession>A0A9J6ZR29</accession>
<sequence>MSISSLYQALTTQFFESYNTHKRNCPYLGVGGHTNMKKLTYILILFSLIFLNQKAFGTAQIPDFLIYKGDTLSIYANPLEIYFDNHLRPDSLFAELGYNSTACWRGYIAYWELKNDSLFLLEVQGDSTKIDLSLIFEDRDTKSKIFADWYSYSILNPYGKLLHYEHMGYGSIYEFEKEFTFKNGIHTETKIYDNSKSRKSKFTENPELLKKYIQDNIDYSNITSEPYEKARVFVQILSVTAEGKIDSVNVIRGWDNERDKEAVRVVKSIPERDILYRRGEQFDLIWTIPVIFGKEE</sequence>
<proteinExistence type="predicted"/>
<dbReference type="AlphaFoldDB" id="A0A9J6ZR29"/>
<reference evidence="1" key="2">
    <citation type="submission" date="2022-06" db="EMBL/GenBank/DDBJ databases">
        <title>Xiashengella guii gen. nov. sp. nov., a bacterium isolated form anaerobic digestion tank.</title>
        <authorList>
            <person name="Huang H."/>
        </authorList>
    </citation>
    <scope>NUCLEOTIDE SEQUENCE</scope>
    <source>
        <strain evidence="1">Ai-910</strain>
    </source>
</reference>
<dbReference type="EMBL" id="CP098400">
    <property type="protein sequence ID" value="URW80322.1"/>
    <property type="molecule type" value="Genomic_DNA"/>
</dbReference>
<dbReference type="RefSeq" id="WP_250724462.1">
    <property type="nucleotide sequence ID" value="NZ_CP098400.1"/>
</dbReference>
<organism evidence="1 2">
    <name type="scientific">Xiashengella succiniciproducens</name>
    <dbReference type="NCBI Taxonomy" id="2949635"/>
    <lineage>
        <taxon>Bacteria</taxon>
        <taxon>Pseudomonadati</taxon>
        <taxon>Bacteroidota</taxon>
        <taxon>Bacteroidia</taxon>
        <taxon>Marinilabiliales</taxon>
        <taxon>Marinilabiliaceae</taxon>
        <taxon>Xiashengella</taxon>
    </lineage>
</organism>
<reference evidence="1" key="1">
    <citation type="submission" date="2022-05" db="EMBL/GenBank/DDBJ databases">
        <authorList>
            <person name="Sun X."/>
        </authorList>
    </citation>
    <scope>NUCLEOTIDE SEQUENCE</scope>
    <source>
        <strain evidence="1">Ai-910</strain>
    </source>
</reference>
<name>A0A9J6ZR29_9BACT</name>
<dbReference type="Proteomes" id="UP001056426">
    <property type="component" value="Chromosome"/>
</dbReference>
<protein>
    <recommendedName>
        <fullName evidence="3">TonB C-terminal domain-containing protein</fullName>
    </recommendedName>
</protein>
<dbReference type="KEGG" id="alkq:M9189_03005"/>
<gene>
    <name evidence="1" type="ORF">M9189_03005</name>
</gene>
<evidence type="ECO:0000313" key="1">
    <source>
        <dbReference type="EMBL" id="URW80322.1"/>
    </source>
</evidence>